<name>A0A7S8C2P7_9HYPH</name>
<dbReference type="SUPFAM" id="SSF46626">
    <property type="entry name" value="Cytochrome c"/>
    <property type="match status" value="1"/>
</dbReference>
<dbReference type="AlphaFoldDB" id="A0A7S8C2P7"/>
<feature type="compositionally biased region" description="Polar residues" evidence="1">
    <location>
        <begin position="109"/>
        <end position="121"/>
    </location>
</feature>
<dbReference type="KEGG" id="kmn:HW532_05970"/>
<dbReference type="Gene3D" id="1.10.760.10">
    <property type="entry name" value="Cytochrome c-like domain"/>
    <property type="match status" value="1"/>
</dbReference>
<reference evidence="3 4" key="1">
    <citation type="submission" date="2020-06" db="EMBL/GenBank/DDBJ databases">
        <title>Genome sequence of 2 isolates from Red Sea Mangroves.</title>
        <authorList>
            <person name="Sefrji F."/>
            <person name="Michoud G."/>
            <person name="Merlino G."/>
            <person name="Daffonchio D."/>
        </authorList>
    </citation>
    <scope>NUCLEOTIDE SEQUENCE [LARGE SCALE GENOMIC DNA]</scope>
    <source>
        <strain evidence="3 4">R1DC25</strain>
    </source>
</reference>
<protein>
    <recommendedName>
        <fullName evidence="5">Aldehyde dehydrogenase</fullName>
    </recommendedName>
</protein>
<dbReference type="Proteomes" id="UP000593594">
    <property type="component" value="Chromosome"/>
</dbReference>
<evidence type="ECO:0000313" key="3">
    <source>
        <dbReference type="EMBL" id="QPC42289.1"/>
    </source>
</evidence>
<keyword evidence="4" id="KW-1185">Reference proteome</keyword>
<evidence type="ECO:0000256" key="2">
    <source>
        <dbReference type="SAM" id="SignalP"/>
    </source>
</evidence>
<keyword evidence="2" id="KW-0732">Signal</keyword>
<dbReference type="EMBL" id="CP058214">
    <property type="protein sequence ID" value="QPC42289.1"/>
    <property type="molecule type" value="Genomic_DNA"/>
</dbReference>
<evidence type="ECO:0008006" key="5">
    <source>
        <dbReference type="Google" id="ProtNLM"/>
    </source>
</evidence>
<dbReference type="GO" id="GO:0020037">
    <property type="term" value="F:heme binding"/>
    <property type="evidence" value="ECO:0007669"/>
    <property type="project" value="InterPro"/>
</dbReference>
<feature type="chain" id="PRO_5032626184" description="Aldehyde dehydrogenase" evidence="2">
    <location>
        <begin position="30"/>
        <end position="121"/>
    </location>
</feature>
<dbReference type="RefSeq" id="WP_213163521.1">
    <property type="nucleotide sequence ID" value="NZ_CP058214.1"/>
</dbReference>
<dbReference type="GO" id="GO:0009055">
    <property type="term" value="F:electron transfer activity"/>
    <property type="evidence" value="ECO:0007669"/>
    <property type="project" value="InterPro"/>
</dbReference>
<feature type="region of interest" description="Disordered" evidence="1">
    <location>
        <begin position="97"/>
        <end position="121"/>
    </location>
</feature>
<proteinExistence type="predicted"/>
<feature type="signal peptide" evidence="2">
    <location>
        <begin position="1"/>
        <end position="29"/>
    </location>
</feature>
<organism evidence="3 4">
    <name type="scientific">Kaustia mangrovi</name>
    <dbReference type="NCBI Taxonomy" id="2593653"/>
    <lineage>
        <taxon>Bacteria</taxon>
        <taxon>Pseudomonadati</taxon>
        <taxon>Pseudomonadota</taxon>
        <taxon>Alphaproteobacteria</taxon>
        <taxon>Hyphomicrobiales</taxon>
        <taxon>Parvibaculaceae</taxon>
        <taxon>Kaustia</taxon>
    </lineage>
</organism>
<evidence type="ECO:0000313" key="4">
    <source>
        <dbReference type="Proteomes" id="UP000593594"/>
    </source>
</evidence>
<accession>A0A7S8C2P7</accession>
<sequence length="121" mass="13385">MRTLKGRIARGGPLLAVAALLVSTAAAGADELGSDWPEGPGREDVGYFCSACHSLAIVKQQGLTRGQWDEMFDWMVEEQGMPELEGEMREEFLDYLSENFGPDDRGEPQMSTRPQPLQPQK</sequence>
<evidence type="ECO:0000256" key="1">
    <source>
        <dbReference type="SAM" id="MobiDB-lite"/>
    </source>
</evidence>
<gene>
    <name evidence="3" type="ORF">HW532_05970</name>
</gene>
<dbReference type="InterPro" id="IPR036909">
    <property type="entry name" value="Cyt_c-like_dom_sf"/>
</dbReference>